<accession>A0ABS7K5E4</accession>
<proteinExistence type="predicted"/>
<keyword evidence="3" id="KW-1185">Reference proteome</keyword>
<dbReference type="Proteomes" id="UP000769780">
    <property type="component" value="Unassembled WGS sequence"/>
</dbReference>
<protein>
    <submittedName>
        <fullName evidence="2">Uncharacterized protein</fullName>
    </submittedName>
</protein>
<comment type="caution">
    <text evidence="2">The sequence shown here is derived from an EMBL/GenBank/DDBJ whole genome shotgun (WGS) entry which is preliminary data.</text>
</comment>
<name>A0ABS7K5E4_9BACI</name>
<organism evidence="2 3">
    <name type="scientific">Mesobacillus maritimus</name>
    <dbReference type="NCBI Taxonomy" id="1643336"/>
    <lineage>
        <taxon>Bacteria</taxon>
        <taxon>Bacillati</taxon>
        <taxon>Bacillota</taxon>
        <taxon>Bacilli</taxon>
        <taxon>Bacillales</taxon>
        <taxon>Bacillaceae</taxon>
        <taxon>Mesobacillus</taxon>
    </lineage>
</organism>
<evidence type="ECO:0000256" key="1">
    <source>
        <dbReference type="SAM" id="MobiDB-lite"/>
    </source>
</evidence>
<gene>
    <name evidence="2" type="ORF">H0185_11575</name>
</gene>
<evidence type="ECO:0000313" key="3">
    <source>
        <dbReference type="Proteomes" id="UP000769780"/>
    </source>
</evidence>
<feature type="compositionally biased region" description="Gly residues" evidence="1">
    <location>
        <begin position="15"/>
        <end position="24"/>
    </location>
</feature>
<evidence type="ECO:0000313" key="2">
    <source>
        <dbReference type="EMBL" id="MBY0097435.1"/>
    </source>
</evidence>
<dbReference type="RefSeq" id="WP_221873648.1">
    <property type="nucleotide sequence ID" value="NZ_JACWFH010000012.1"/>
</dbReference>
<reference evidence="2 3" key="1">
    <citation type="submission" date="2020-07" db="EMBL/GenBank/DDBJ databases">
        <title>Fungal Genomes of the International Space Station.</title>
        <authorList>
            <person name="Seuylemezian A."/>
            <person name="Singh N.K."/>
            <person name="Wood J."/>
            <person name="Venkateswaran K."/>
        </authorList>
    </citation>
    <scope>NUCLEOTIDE SEQUENCE [LARGE SCALE GENOMIC DNA]</scope>
    <source>
        <strain evidence="2 3">PL-B2</strain>
    </source>
</reference>
<dbReference type="EMBL" id="JACWFH010000012">
    <property type="protein sequence ID" value="MBY0097435.1"/>
    <property type="molecule type" value="Genomic_DNA"/>
</dbReference>
<feature type="region of interest" description="Disordered" evidence="1">
    <location>
        <begin position="1"/>
        <end position="52"/>
    </location>
</feature>
<sequence>MKKGTVEDPACPKWGGAGGKGNGGRSSVPKQGGVVEKGNGGRSSVPEVGWSR</sequence>